<dbReference type="InterPro" id="IPR015872">
    <property type="entry name" value="TFIIA_gsu_N"/>
</dbReference>
<dbReference type="SUPFAM" id="SSF50784">
    <property type="entry name" value="Transcription factor IIA (TFIIA), beta-barrel domain"/>
    <property type="match status" value="1"/>
</dbReference>
<dbReference type="FunFam" id="1.10.287.190:FF:000001">
    <property type="entry name" value="Transcription initiation factor IIA subunit 2"/>
    <property type="match status" value="1"/>
</dbReference>
<comment type="caution">
    <text evidence="9">The sequence shown here is derived from an EMBL/GenBank/DDBJ whole genome shotgun (WGS) entry which is preliminary data.</text>
</comment>
<evidence type="ECO:0000256" key="3">
    <source>
        <dbReference type="ARBA" id="ARBA00023015"/>
    </source>
</evidence>
<dbReference type="PIRSF" id="PIRSF009415">
    <property type="entry name" value="Hum_TFIIA_gamma"/>
    <property type="match status" value="1"/>
</dbReference>
<keyword evidence="10" id="KW-1185">Reference proteome</keyword>
<keyword evidence="4 6" id="KW-0804">Transcription</keyword>
<dbReference type="Gene3D" id="2.30.18.10">
    <property type="entry name" value="Transcription factor IIA (TFIIA), beta-barrel domain"/>
    <property type="match status" value="1"/>
</dbReference>
<dbReference type="CDD" id="cd10145">
    <property type="entry name" value="TFIIA_gamma_N"/>
    <property type="match status" value="1"/>
</dbReference>
<keyword evidence="5 6" id="KW-0539">Nucleus</keyword>
<feature type="domain" description="Transcription initiation factor IIA gamma subunit N-terminal" evidence="7">
    <location>
        <begin position="2"/>
        <end position="48"/>
    </location>
</feature>
<gene>
    <name evidence="9" type="ORF">OXX778_LOCUS6684</name>
</gene>
<dbReference type="GO" id="GO:0006367">
    <property type="term" value="P:transcription initiation at RNA polymerase II promoter"/>
    <property type="evidence" value="ECO:0007669"/>
    <property type="project" value="InterPro"/>
</dbReference>
<dbReference type="InterPro" id="IPR003194">
    <property type="entry name" value="TFIIA_gsu"/>
</dbReference>
<protein>
    <recommendedName>
        <fullName evidence="6">Transcription initiation factor IIA subunit 2</fullName>
    </recommendedName>
</protein>
<sequence length="110" mass="12892">MNYEVYRNTTLGNTLQECLDDMIQTNQITERLANRVLKEFDKSINTTLATRVKTRYNFKGTLSTYRFCDNVWTLLFKQIEFKETQQEKIVAYNVKFVACDGKKDTAANLD</sequence>
<dbReference type="AlphaFoldDB" id="A0A813T682"/>
<organism evidence="9 10">
    <name type="scientific">Brachionus calyciflorus</name>
    <dbReference type="NCBI Taxonomy" id="104777"/>
    <lineage>
        <taxon>Eukaryota</taxon>
        <taxon>Metazoa</taxon>
        <taxon>Spiralia</taxon>
        <taxon>Gnathifera</taxon>
        <taxon>Rotifera</taxon>
        <taxon>Eurotatoria</taxon>
        <taxon>Monogononta</taxon>
        <taxon>Pseudotrocha</taxon>
        <taxon>Ploima</taxon>
        <taxon>Brachionidae</taxon>
        <taxon>Brachionus</taxon>
    </lineage>
</organism>
<evidence type="ECO:0000256" key="4">
    <source>
        <dbReference type="ARBA" id="ARBA00023163"/>
    </source>
</evidence>
<dbReference type="SUPFAM" id="SSF47396">
    <property type="entry name" value="Transcription factor IIA (TFIIA), alpha-helical domain"/>
    <property type="match status" value="1"/>
</dbReference>
<evidence type="ECO:0000313" key="10">
    <source>
        <dbReference type="Proteomes" id="UP000663879"/>
    </source>
</evidence>
<reference evidence="9" key="1">
    <citation type="submission" date="2021-02" db="EMBL/GenBank/DDBJ databases">
        <authorList>
            <person name="Nowell W R."/>
        </authorList>
    </citation>
    <scope>NUCLEOTIDE SEQUENCE</scope>
    <source>
        <strain evidence="9">Ploen Becks lab</strain>
    </source>
</reference>
<dbReference type="InterPro" id="IPR009083">
    <property type="entry name" value="TFIIA_a-hlx"/>
</dbReference>
<feature type="domain" description="Transcription initiation factor IIA gamma subunit C-terminal" evidence="8">
    <location>
        <begin position="59"/>
        <end position="101"/>
    </location>
</feature>
<keyword evidence="3 6" id="KW-0805">Transcription regulation</keyword>
<evidence type="ECO:0000256" key="6">
    <source>
        <dbReference type="PIRNR" id="PIRNR009415"/>
    </source>
</evidence>
<evidence type="ECO:0000313" key="9">
    <source>
        <dbReference type="EMBL" id="CAF0805297.1"/>
    </source>
</evidence>
<dbReference type="InterPro" id="IPR009088">
    <property type="entry name" value="TFIIA_b-brl"/>
</dbReference>
<evidence type="ECO:0000256" key="2">
    <source>
        <dbReference type="ARBA" id="ARBA00007675"/>
    </source>
</evidence>
<dbReference type="Proteomes" id="UP000663879">
    <property type="component" value="Unassembled WGS sequence"/>
</dbReference>
<dbReference type="OrthoDB" id="586585at2759"/>
<dbReference type="PANTHER" id="PTHR10966">
    <property type="entry name" value="TRANSCRIPTION INITIATION FACTOR IIA SUBUNIT 2"/>
    <property type="match status" value="1"/>
</dbReference>
<comment type="function">
    <text evidence="6">TFIIA is a component of the transcription machinery of RNA polymerase II and plays an important role in transcriptional activation.</text>
</comment>
<dbReference type="CDD" id="cd10014">
    <property type="entry name" value="TFIIA_gamma_C"/>
    <property type="match status" value="1"/>
</dbReference>
<evidence type="ECO:0000256" key="1">
    <source>
        <dbReference type="ARBA" id="ARBA00004123"/>
    </source>
</evidence>
<dbReference type="GO" id="GO:0005672">
    <property type="term" value="C:transcription factor TFIIA complex"/>
    <property type="evidence" value="ECO:0007669"/>
    <property type="project" value="InterPro"/>
</dbReference>
<name>A0A813T682_9BILA</name>
<comment type="similarity">
    <text evidence="2 6">Belongs to the TFIIA subunit 2 family.</text>
</comment>
<dbReference type="Gene3D" id="1.10.287.190">
    <property type="entry name" value="Transcription factor IIA gamma subunit, alpha-helical domain"/>
    <property type="match status" value="1"/>
</dbReference>
<dbReference type="Pfam" id="PF02751">
    <property type="entry name" value="TFIIA_gamma_C"/>
    <property type="match status" value="1"/>
</dbReference>
<accession>A0A813T682</accession>
<dbReference type="Pfam" id="PF02268">
    <property type="entry name" value="TFIIA_gamma_N"/>
    <property type="match status" value="1"/>
</dbReference>
<evidence type="ECO:0000259" key="7">
    <source>
        <dbReference type="Pfam" id="PF02268"/>
    </source>
</evidence>
<proteinExistence type="inferred from homology"/>
<dbReference type="EMBL" id="CAJNOC010000806">
    <property type="protein sequence ID" value="CAF0805297.1"/>
    <property type="molecule type" value="Genomic_DNA"/>
</dbReference>
<evidence type="ECO:0000259" key="8">
    <source>
        <dbReference type="Pfam" id="PF02751"/>
    </source>
</evidence>
<dbReference type="InterPro" id="IPR015871">
    <property type="entry name" value="TFIIA_gsu_C"/>
</dbReference>
<comment type="subcellular location">
    <subcellularLocation>
        <location evidence="1 6">Nucleus</location>
    </subcellularLocation>
</comment>
<evidence type="ECO:0000256" key="5">
    <source>
        <dbReference type="ARBA" id="ARBA00023242"/>
    </source>
</evidence>